<organism evidence="1">
    <name type="scientific">marine sediment metagenome</name>
    <dbReference type="NCBI Taxonomy" id="412755"/>
    <lineage>
        <taxon>unclassified sequences</taxon>
        <taxon>metagenomes</taxon>
        <taxon>ecological metagenomes</taxon>
    </lineage>
</organism>
<accession>X1DVT4</accession>
<evidence type="ECO:0000313" key="1">
    <source>
        <dbReference type="EMBL" id="GAH09044.1"/>
    </source>
</evidence>
<name>X1DVT4_9ZZZZ</name>
<dbReference type="EMBL" id="BART01034915">
    <property type="protein sequence ID" value="GAH09044.1"/>
    <property type="molecule type" value="Genomic_DNA"/>
</dbReference>
<gene>
    <name evidence="1" type="ORF">S01H4_59517</name>
</gene>
<protein>
    <submittedName>
        <fullName evidence="1">Uncharacterized protein</fullName>
    </submittedName>
</protein>
<dbReference type="AlphaFoldDB" id="X1DVT4"/>
<reference evidence="1" key="1">
    <citation type="journal article" date="2014" name="Front. Microbiol.">
        <title>High frequency of phylogenetically diverse reductive dehalogenase-homologous genes in deep subseafloor sedimentary metagenomes.</title>
        <authorList>
            <person name="Kawai M."/>
            <person name="Futagami T."/>
            <person name="Toyoda A."/>
            <person name="Takaki Y."/>
            <person name="Nishi S."/>
            <person name="Hori S."/>
            <person name="Arai W."/>
            <person name="Tsubouchi T."/>
            <person name="Morono Y."/>
            <person name="Uchiyama I."/>
            <person name="Ito T."/>
            <person name="Fujiyama A."/>
            <person name="Inagaki F."/>
            <person name="Takami H."/>
        </authorList>
    </citation>
    <scope>NUCLEOTIDE SEQUENCE</scope>
    <source>
        <strain evidence="1">Expedition CK06-06</strain>
    </source>
</reference>
<feature type="non-terminal residue" evidence="1">
    <location>
        <position position="1"/>
    </location>
</feature>
<sequence length="32" mass="3610">TSSFNPNYHFAIHANNKATTSNLMLLLIIICF</sequence>
<comment type="caution">
    <text evidence="1">The sequence shown here is derived from an EMBL/GenBank/DDBJ whole genome shotgun (WGS) entry which is preliminary data.</text>
</comment>
<proteinExistence type="predicted"/>